<proteinExistence type="predicted"/>
<evidence type="ECO:0000313" key="2">
    <source>
        <dbReference type="Proteomes" id="UP000287651"/>
    </source>
</evidence>
<name>A0A426XN52_ENSVE</name>
<reference evidence="1 2" key="1">
    <citation type="journal article" date="2014" name="Agronomy (Basel)">
        <title>A Draft Genome Sequence for Ensete ventricosum, the Drought-Tolerant Tree Against Hunger.</title>
        <authorList>
            <person name="Harrison J."/>
            <person name="Moore K.A."/>
            <person name="Paszkiewicz K."/>
            <person name="Jones T."/>
            <person name="Grant M."/>
            <person name="Ambacheew D."/>
            <person name="Muzemil S."/>
            <person name="Studholme D.J."/>
        </authorList>
    </citation>
    <scope>NUCLEOTIDE SEQUENCE [LARGE SCALE GENOMIC DNA]</scope>
</reference>
<sequence>MPLTCCQLVASDRKPYQGLLSLARRGVSTATVHFLLSILVTSCNQLQLSPAAWFCSLLAGICITREQKKREKKKREKPVPCALLFPNSPVRSVARG</sequence>
<dbReference type="AlphaFoldDB" id="A0A426XN52"/>
<dbReference type="EMBL" id="AMZH03019038">
    <property type="protein sequence ID" value="RRT40871.1"/>
    <property type="molecule type" value="Genomic_DNA"/>
</dbReference>
<protein>
    <submittedName>
        <fullName evidence="1">Uncharacterized protein</fullName>
    </submittedName>
</protein>
<comment type="caution">
    <text evidence="1">The sequence shown here is derived from an EMBL/GenBank/DDBJ whole genome shotgun (WGS) entry which is preliminary data.</text>
</comment>
<organism evidence="1 2">
    <name type="scientific">Ensete ventricosum</name>
    <name type="common">Abyssinian banana</name>
    <name type="synonym">Musa ensete</name>
    <dbReference type="NCBI Taxonomy" id="4639"/>
    <lineage>
        <taxon>Eukaryota</taxon>
        <taxon>Viridiplantae</taxon>
        <taxon>Streptophyta</taxon>
        <taxon>Embryophyta</taxon>
        <taxon>Tracheophyta</taxon>
        <taxon>Spermatophyta</taxon>
        <taxon>Magnoliopsida</taxon>
        <taxon>Liliopsida</taxon>
        <taxon>Zingiberales</taxon>
        <taxon>Musaceae</taxon>
        <taxon>Ensete</taxon>
    </lineage>
</organism>
<gene>
    <name evidence="1" type="ORF">B296_00055244</name>
</gene>
<evidence type="ECO:0000313" key="1">
    <source>
        <dbReference type="EMBL" id="RRT40871.1"/>
    </source>
</evidence>
<accession>A0A426XN52</accession>
<dbReference type="Proteomes" id="UP000287651">
    <property type="component" value="Unassembled WGS sequence"/>
</dbReference>